<name>A0A6A6NT34_9PEZI</name>
<gene>
    <name evidence="2" type="ORF">BDY21DRAFT_97180</name>
</gene>
<evidence type="ECO:0000313" key="3">
    <source>
        <dbReference type="Proteomes" id="UP000799766"/>
    </source>
</evidence>
<sequence>MWWCCRCSGHAPGGRSSLQTPAETGANSTGRSQRTLTGIVGNKCWAALAVSAPLYPANGWRWVPRVVVRVLFLTGHPGALFGLYLQNQGSLPLLWHCRRDVAARRRAAQLMFPGRGMRLLQRDGVRTAAGRDLLLDRCGASESSAGRGQLPNLTSVCQRREPASCPGIHRSQATRCLIGRHLTQFLPSLTGRSCVFALWRLARAVCSVRCRHRDGQVNSGRRCPVGLEGVLPLGVNLR</sequence>
<feature type="region of interest" description="Disordered" evidence="1">
    <location>
        <begin position="11"/>
        <end position="33"/>
    </location>
</feature>
<dbReference type="AlphaFoldDB" id="A0A6A6NT34"/>
<evidence type="ECO:0000313" key="2">
    <source>
        <dbReference type="EMBL" id="KAF2454935.1"/>
    </source>
</evidence>
<accession>A0A6A6NT34</accession>
<keyword evidence="3" id="KW-1185">Reference proteome</keyword>
<reference evidence="2" key="1">
    <citation type="journal article" date="2020" name="Stud. Mycol.">
        <title>101 Dothideomycetes genomes: a test case for predicting lifestyles and emergence of pathogens.</title>
        <authorList>
            <person name="Haridas S."/>
            <person name="Albert R."/>
            <person name="Binder M."/>
            <person name="Bloem J."/>
            <person name="Labutti K."/>
            <person name="Salamov A."/>
            <person name="Andreopoulos B."/>
            <person name="Baker S."/>
            <person name="Barry K."/>
            <person name="Bills G."/>
            <person name="Bluhm B."/>
            <person name="Cannon C."/>
            <person name="Castanera R."/>
            <person name="Culley D."/>
            <person name="Daum C."/>
            <person name="Ezra D."/>
            <person name="Gonzalez J."/>
            <person name="Henrissat B."/>
            <person name="Kuo A."/>
            <person name="Liang C."/>
            <person name="Lipzen A."/>
            <person name="Lutzoni F."/>
            <person name="Magnuson J."/>
            <person name="Mondo S."/>
            <person name="Nolan M."/>
            <person name="Ohm R."/>
            <person name="Pangilinan J."/>
            <person name="Park H.-J."/>
            <person name="Ramirez L."/>
            <person name="Alfaro M."/>
            <person name="Sun H."/>
            <person name="Tritt A."/>
            <person name="Yoshinaga Y."/>
            <person name="Zwiers L.-H."/>
            <person name="Turgeon B."/>
            <person name="Goodwin S."/>
            <person name="Spatafora J."/>
            <person name="Crous P."/>
            <person name="Grigoriev I."/>
        </authorList>
    </citation>
    <scope>NUCLEOTIDE SEQUENCE</scope>
    <source>
        <strain evidence="2">ATCC 16933</strain>
    </source>
</reference>
<feature type="compositionally biased region" description="Polar residues" evidence="1">
    <location>
        <begin position="16"/>
        <end position="33"/>
    </location>
</feature>
<protein>
    <submittedName>
        <fullName evidence="2">Uncharacterized protein</fullName>
    </submittedName>
</protein>
<evidence type="ECO:0000256" key="1">
    <source>
        <dbReference type="SAM" id="MobiDB-lite"/>
    </source>
</evidence>
<proteinExistence type="predicted"/>
<organism evidence="2 3">
    <name type="scientific">Lineolata rhizophorae</name>
    <dbReference type="NCBI Taxonomy" id="578093"/>
    <lineage>
        <taxon>Eukaryota</taxon>
        <taxon>Fungi</taxon>
        <taxon>Dikarya</taxon>
        <taxon>Ascomycota</taxon>
        <taxon>Pezizomycotina</taxon>
        <taxon>Dothideomycetes</taxon>
        <taxon>Dothideomycetes incertae sedis</taxon>
        <taxon>Lineolatales</taxon>
        <taxon>Lineolataceae</taxon>
        <taxon>Lineolata</taxon>
    </lineage>
</organism>
<dbReference type="EMBL" id="MU001689">
    <property type="protein sequence ID" value="KAF2454935.1"/>
    <property type="molecule type" value="Genomic_DNA"/>
</dbReference>
<dbReference type="Proteomes" id="UP000799766">
    <property type="component" value="Unassembled WGS sequence"/>
</dbReference>